<proteinExistence type="predicted"/>
<keyword evidence="2" id="KW-1185">Reference proteome</keyword>
<dbReference type="EMBL" id="QGGB01000005">
    <property type="protein sequence ID" value="PWN06994.1"/>
    <property type="molecule type" value="Genomic_DNA"/>
</dbReference>
<protein>
    <submittedName>
        <fullName evidence="1">Uncharacterized protein</fullName>
    </submittedName>
</protein>
<evidence type="ECO:0000313" key="2">
    <source>
        <dbReference type="Proteomes" id="UP000245533"/>
    </source>
</evidence>
<gene>
    <name evidence="1" type="ORF">DDZ15_06905</name>
</gene>
<dbReference type="AlphaFoldDB" id="A0A316TWR4"/>
<name>A0A316TWR4_9BACT</name>
<organism evidence="1 2">
    <name type="scientific">Rhodohalobacter mucosus</name>
    <dbReference type="NCBI Taxonomy" id="2079485"/>
    <lineage>
        <taxon>Bacteria</taxon>
        <taxon>Pseudomonadati</taxon>
        <taxon>Balneolota</taxon>
        <taxon>Balneolia</taxon>
        <taxon>Balneolales</taxon>
        <taxon>Balneolaceae</taxon>
        <taxon>Rhodohalobacter</taxon>
    </lineage>
</organism>
<reference evidence="1 2" key="1">
    <citation type="submission" date="2018-05" db="EMBL/GenBank/DDBJ databases">
        <title>Rhodohalobacter halophilus gen. nov., sp. nov., a moderately halophilic member of the family Balneolaceae.</title>
        <authorList>
            <person name="Liu Z.-W."/>
        </authorList>
    </citation>
    <scope>NUCLEOTIDE SEQUENCE [LARGE SCALE GENOMIC DNA]</scope>
    <source>
        <strain evidence="1 2">8A47</strain>
    </source>
</reference>
<accession>A0A316TWR4</accession>
<dbReference type="Proteomes" id="UP000245533">
    <property type="component" value="Unassembled WGS sequence"/>
</dbReference>
<comment type="caution">
    <text evidence="1">The sequence shown here is derived from an EMBL/GenBank/DDBJ whole genome shotgun (WGS) entry which is preliminary data.</text>
</comment>
<sequence length="69" mass="7810">MVSSPAADFCFMIIDLQDLYLSEFDLKNGTQKSPLPVGLPMVKVKSPARLLWRRRETTGPDRDLCGVER</sequence>
<evidence type="ECO:0000313" key="1">
    <source>
        <dbReference type="EMBL" id="PWN06994.1"/>
    </source>
</evidence>